<gene>
    <name evidence="1" type="ORF">MUN89_21720</name>
</gene>
<protein>
    <submittedName>
        <fullName evidence="1">Uncharacterized protein</fullName>
    </submittedName>
</protein>
<reference evidence="1 2" key="1">
    <citation type="submission" date="2022-04" db="EMBL/GenBank/DDBJ databases">
        <title>Halobacillus sp. isolated from saltern.</title>
        <authorList>
            <person name="Won M."/>
            <person name="Lee C.-M."/>
            <person name="Woen H.-Y."/>
            <person name="Kwon S.-W."/>
        </authorList>
    </citation>
    <scope>NUCLEOTIDE SEQUENCE [LARGE SCALE GENOMIC DNA]</scope>
    <source>
        <strain evidence="1 2">SSBR10-3</strain>
    </source>
</reference>
<proteinExistence type="predicted"/>
<evidence type="ECO:0000313" key="1">
    <source>
        <dbReference type="EMBL" id="UOQ44408.1"/>
    </source>
</evidence>
<dbReference type="RefSeq" id="WP_244710343.1">
    <property type="nucleotide sequence ID" value="NZ_CP095073.1"/>
</dbReference>
<dbReference type="EMBL" id="CP095073">
    <property type="protein sequence ID" value="UOQ44408.1"/>
    <property type="molecule type" value="Genomic_DNA"/>
</dbReference>
<accession>A0ABY4EIT5</accession>
<evidence type="ECO:0000313" key="2">
    <source>
        <dbReference type="Proteomes" id="UP000831787"/>
    </source>
</evidence>
<organism evidence="1 2">
    <name type="scientific">Halobacillus salinarum</name>
    <dbReference type="NCBI Taxonomy" id="2932257"/>
    <lineage>
        <taxon>Bacteria</taxon>
        <taxon>Bacillati</taxon>
        <taxon>Bacillota</taxon>
        <taxon>Bacilli</taxon>
        <taxon>Bacillales</taxon>
        <taxon>Bacillaceae</taxon>
        <taxon>Halobacillus</taxon>
    </lineage>
</organism>
<sequence>MRKKKKWKGRLKKRGPVEEALRQAVEEDRCKGGFIPADTGKEDRVVIFISCYS</sequence>
<name>A0ABY4EIT5_9BACI</name>
<keyword evidence="2" id="KW-1185">Reference proteome</keyword>
<dbReference type="Proteomes" id="UP000831787">
    <property type="component" value="Chromosome"/>
</dbReference>